<protein>
    <submittedName>
        <fullName evidence="2">Uncharacterized protein</fullName>
    </submittedName>
</protein>
<keyword evidence="3" id="KW-1185">Reference proteome</keyword>
<evidence type="ECO:0000313" key="3">
    <source>
        <dbReference type="Proteomes" id="UP001163266"/>
    </source>
</evidence>
<dbReference type="RefSeq" id="WP_264893830.1">
    <property type="nucleotide sequence ID" value="NZ_CP110257.1"/>
</dbReference>
<gene>
    <name evidence="2" type="ORF">OMP39_05580</name>
</gene>
<evidence type="ECO:0000313" key="2">
    <source>
        <dbReference type="EMBL" id="UZD56048.1"/>
    </source>
</evidence>
<evidence type="ECO:0000256" key="1">
    <source>
        <dbReference type="SAM" id="MobiDB-lite"/>
    </source>
</evidence>
<dbReference type="EMBL" id="CP110257">
    <property type="protein sequence ID" value="UZD56048.1"/>
    <property type="molecule type" value="Genomic_DNA"/>
</dbReference>
<dbReference type="Proteomes" id="UP001163266">
    <property type="component" value="Chromosome"/>
</dbReference>
<reference evidence="2" key="1">
    <citation type="submission" date="2022-10" db="EMBL/GenBank/DDBJ databases">
        <title>Complete genome sequence of Schlegelella aquatica LMG 23380.</title>
        <authorList>
            <person name="Musilova J."/>
            <person name="Kourilova X."/>
            <person name="Bezdicek M."/>
            <person name="Hermankova K."/>
            <person name="Obruca S."/>
            <person name="Sedlar K."/>
        </authorList>
    </citation>
    <scope>NUCLEOTIDE SEQUENCE</scope>
    <source>
        <strain evidence="2">LMG 23380</strain>
    </source>
</reference>
<name>A0ABY6MVK5_9BURK</name>
<accession>A0ABY6MVK5</accession>
<proteinExistence type="predicted"/>
<feature type="compositionally biased region" description="Basic residues" evidence="1">
    <location>
        <begin position="1"/>
        <end position="15"/>
    </location>
</feature>
<sequence>MTSARKHKLRVKAPKPRNPLVAPAAQRKAGAHRKSRSAQRQAEERLLRKALREDEH</sequence>
<feature type="region of interest" description="Disordered" evidence="1">
    <location>
        <begin position="1"/>
        <end position="44"/>
    </location>
</feature>
<organism evidence="2 3">
    <name type="scientific">Caldimonas aquatica</name>
    <dbReference type="NCBI Taxonomy" id="376175"/>
    <lineage>
        <taxon>Bacteria</taxon>
        <taxon>Pseudomonadati</taxon>
        <taxon>Pseudomonadota</taxon>
        <taxon>Betaproteobacteria</taxon>
        <taxon>Burkholderiales</taxon>
        <taxon>Sphaerotilaceae</taxon>
        <taxon>Caldimonas</taxon>
    </lineage>
</organism>